<accession>A0A9X8DP52</accession>
<feature type="non-terminal residue" evidence="2">
    <location>
        <position position="333"/>
    </location>
</feature>
<feature type="compositionally biased region" description="Polar residues" evidence="1">
    <location>
        <begin position="193"/>
        <end position="205"/>
    </location>
</feature>
<dbReference type="AlphaFoldDB" id="A0A9X8DP52"/>
<feature type="compositionally biased region" description="Low complexity" evidence="1">
    <location>
        <begin position="126"/>
        <end position="138"/>
    </location>
</feature>
<name>A0A9X8DP52_APHAT</name>
<proteinExistence type="predicted"/>
<protein>
    <submittedName>
        <fullName evidence="2">Uncharacterized protein</fullName>
    </submittedName>
</protein>
<dbReference type="Proteomes" id="UP000275652">
    <property type="component" value="Unassembled WGS sequence"/>
</dbReference>
<gene>
    <name evidence="2" type="ORF">DYB28_014602</name>
</gene>
<evidence type="ECO:0000256" key="1">
    <source>
        <dbReference type="SAM" id="MobiDB-lite"/>
    </source>
</evidence>
<sequence>MVQTIDALSTPTMGPGEMVSDDMEVEILDLTSPVAEMGDFGLILFSAGRDAASTVPDSPPMVRHHAISPGPMVPVGVPNGTSSGATGAYLGSSTMLSHHPTIPSQSGTTTVSAATAPAPMLRDRSASPPSSRPTRVSSTIMDVADPDLGSPVTANDDSGRLSLSTANTGSPGDARSDVSSQATLPARVGDAGSSENVNSRSLPRTRSSVASALTAITPPSTDPWAAFAAKRAEATKTDRTKDVGIYRPSMADRAPLLAKHAAGTLAFHDTMPIQKHDKGEVVGWLHMDTGNHTKAINEDAAMASLLHDNQSLVKGDTLVDVIKCEKDTQNRML</sequence>
<feature type="compositionally biased region" description="Polar residues" evidence="1">
    <location>
        <begin position="152"/>
        <end position="170"/>
    </location>
</feature>
<reference evidence="2 3" key="1">
    <citation type="journal article" date="2018" name="J. Invertebr. Pathol.">
        <title>New genotyping method for the causative agent of crayfish plague (Aphanomyces astaci) based on whole genome data.</title>
        <authorList>
            <person name="Minardi D."/>
            <person name="Studholme D.J."/>
            <person name="van der Giezen M."/>
            <person name="Pretto T."/>
            <person name="Oidtmann B."/>
        </authorList>
    </citation>
    <scope>NUCLEOTIDE SEQUENCE [LARGE SCALE GENOMIC DNA]</scope>
    <source>
        <strain evidence="2 3">KB13</strain>
    </source>
</reference>
<evidence type="ECO:0000313" key="3">
    <source>
        <dbReference type="Proteomes" id="UP000275652"/>
    </source>
</evidence>
<evidence type="ECO:0000313" key="2">
    <source>
        <dbReference type="EMBL" id="RLO00965.1"/>
    </source>
</evidence>
<feature type="region of interest" description="Disordered" evidence="1">
    <location>
        <begin position="119"/>
        <end position="205"/>
    </location>
</feature>
<comment type="caution">
    <text evidence="2">The sequence shown here is derived from an EMBL/GenBank/DDBJ whole genome shotgun (WGS) entry which is preliminary data.</text>
</comment>
<organism evidence="2 3">
    <name type="scientific">Aphanomyces astaci</name>
    <name type="common">Crayfish plague agent</name>
    <dbReference type="NCBI Taxonomy" id="112090"/>
    <lineage>
        <taxon>Eukaryota</taxon>
        <taxon>Sar</taxon>
        <taxon>Stramenopiles</taxon>
        <taxon>Oomycota</taxon>
        <taxon>Saprolegniomycetes</taxon>
        <taxon>Saprolegniales</taxon>
        <taxon>Verrucalvaceae</taxon>
        <taxon>Aphanomyces</taxon>
    </lineage>
</organism>
<dbReference type="EMBL" id="QUTI01037982">
    <property type="protein sequence ID" value="RLO00965.1"/>
    <property type="molecule type" value="Genomic_DNA"/>
</dbReference>